<sequence length="123" mass="13970">MEGTLTDNPEDKDLVVPLKRENKMKSLIEPPKNEKPKHLAAHPKEVVLAHGPIEEDLIDFSEDEMSVDGPKEVDSGYDSMEEDLIGFSDDETLDDRPSKKRPVDVSEDREIADLPEKKKFKKI</sequence>
<organism evidence="2 3">
    <name type="scientific">Fusarium agapanthi</name>
    <dbReference type="NCBI Taxonomy" id="1803897"/>
    <lineage>
        <taxon>Eukaryota</taxon>
        <taxon>Fungi</taxon>
        <taxon>Dikarya</taxon>
        <taxon>Ascomycota</taxon>
        <taxon>Pezizomycotina</taxon>
        <taxon>Sordariomycetes</taxon>
        <taxon>Hypocreomycetidae</taxon>
        <taxon>Hypocreales</taxon>
        <taxon>Nectriaceae</taxon>
        <taxon>Fusarium</taxon>
        <taxon>Fusarium fujikuroi species complex</taxon>
    </lineage>
</organism>
<dbReference type="OrthoDB" id="5064101at2759"/>
<dbReference type="Proteomes" id="UP000737391">
    <property type="component" value="Unassembled WGS sequence"/>
</dbReference>
<comment type="caution">
    <text evidence="2">The sequence shown here is derived from an EMBL/GenBank/DDBJ whole genome shotgun (WGS) entry which is preliminary data.</text>
</comment>
<accession>A0A9P5BJ49</accession>
<keyword evidence="3" id="KW-1185">Reference proteome</keyword>
<feature type="compositionally biased region" description="Basic and acidic residues" evidence="1">
    <location>
        <begin position="94"/>
        <end position="117"/>
    </location>
</feature>
<evidence type="ECO:0000256" key="1">
    <source>
        <dbReference type="SAM" id="MobiDB-lite"/>
    </source>
</evidence>
<evidence type="ECO:0000313" key="2">
    <source>
        <dbReference type="EMBL" id="KAF4503190.1"/>
    </source>
</evidence>
<evidence type="ECO:0000313" key="3">
    <source>
        <dbReference type="Proteomes" id="UP000737391"/>
    </source>
</evidence>
<dbReference type="EMBL" id="LUFC02000037">
    <property type="protein sequence ID" value="KAF4503190.1"/>
    <property type="molecule type" value="Genomic_DNA"/>
</dbReference>
<feature type="region of interest" description="Disordered" evidence="1">
    <location>
        <begin position="86"/>
        <end position="123"/>
    </location>
</feature>
<proteinExistence type="predicted"/>
<name>A0A9P5BJ49_9HYPO</name>
<reference evidence="2" key="1">
    <citation type="submission" date="2020-01" db="EMBL/GenBank/DDBJ databases">
        <title>Identification and distribution of gene clusters putatively required for synthesis of sphingolipid metabolism inhibitors in phylogenetically diverse species of the filamentous fungus Fusarium.</title>
        <authorList>
            <person name="Kim H.-S."/>
            <person name="Busman M."/>
            <person name="Brown D.W."/>
            <person name="Divon H."/>
            <person name="Uhlig S."/>
            <person name="Proctor R.H."/>
        </authorList>
    </citation>
    <scope>NUCLEOTIDE SEQUENCE</scope>
    <source>
        <strain evidence="2">NRRL 31653</strain>
    </source>
</reference>
<dbReference type="AlphaFoldDB" id="A0A9P5BJ49"/>
<gene>
    <name evidence="2" type="ORF">FAGAP_621</name>
</gene>
<feature type="region of interest" description="Disordered" evidence="1">
    <location>
        <begin position="19"/>
        <end position="43"/>
    </location>
</feature>
<protein>
    <submittedName>
        <fullName evidence="2">Uncharacterized protein</fullName>
    </submittedName>
</protein>